<protein>
    <recommendedName>
        <fullName evidence="8">Glycine dehydrogenase (decarboxylating)</fullName>
        <ecNumber evidence="8">1.4.4.2</ecNumber>
    </recommendedName>
    <alternativeName>
        <fullName evidence="8">Glycine cleavage system P-protein</fullName>
    </alternativeName>
    <alternativeName>
        <fullName evidence="8">Glycine decarboxylase</fullName>
    </alternativeName>
    <alternativeName>
        <fullName evidence="8">Glycine dehydrogenase (aminomethyl-transferring)</fullName>
    </alternativeName>
</protein>
<dbReference type="GO" id="GO:0004375">
    <property type="term" value="F:glycine dehydrogenase (decarboxylating) activity"/>
    <property type="evidence" value="ECO:0007669"/>
    <property type="project" value="UniProtKB-EC"/>
</dbReference>
<organism evidence="12 13">
    <name type="scientific">Nonomuraea aridisoli</name>
    <dbReference type="NCBI Taxonomy" id="2070368"/>
    <lineage>
        <taxon>Bacteria</taxon>
        <taxon>Bacillati</taxon>
        <taxon>Actinomycetota</taxon>
        <taxon>Actinomycetes</taxon>
        <taxon>Streptosporangiales</taxon>
        <taxon>Streptosporangiaceae</taxon>
        <taxon>Nonomuraea</taxon>
    </lineage>
</organism>
<gene>
    <name evidence="8 12" type="primary">gcvP</name>
    <name evidence="12" type="ORF">C1J01_02995</name>
</gene>
<dbReference type="InterPro" id="IPR020581">
    <property type="entry name" value="GDC_P"/>
</dbReference>
<evidence type="ECO:0000259" key="10">
    <source>
        <dbReference type="Pfam" id="PF02347"/>
    </source>
</evidence>
<dbReference type="Gene3D" id="3.90.1150.10">
    <property type="entry name" value="Aspartate Aminotransferase, domain 1"/>
    <property type="match status" value="2"/>
</dbReference>
<keyword evidence="5 8" id="KW-0663">Pyridoxal phosphate</keyword>
<evidence type="ECO:0000256" key="1">
    <source>
        <dbReference type="ARBA" id="ARBA00001933"/>
    </source>
</evidence>
<dbReference type="Pfam" id="PF02347">
    <property type="entry name" value="GDC-P"/>
    <property type="match status" value="2"/>
</dbReference>
<evidence type="ECO:0000313" key="13">
    <source>
        <dbReference type="Proteomes" id="UP000249304"/>
    </source>
</evidence>
<evidence type="ECO:0000256" key="9">
    <source>
        <dbReference type="PIRSR" id="PIRSR603437-50"/>
    </source>
</evidence>
<feature type="domain" description="Glycine cleavage system P-protein N-terminal" evidence="10">
    <location>
        <begin position="12"/>
        <end position="433"/>
    </location>
</feature>
<dbReference type="InterPro" id="IPR015422">
    <property type="entry name" value="PyrdxlP-dep_Trfase_small"/>
</dbReference>
<dbReference type="EC" id="1.4.4.2" evidence="8"/>
<evidence type="ECO:0000256" key="4">
    <source>
        <dbReference type="ARBA" id="ARBA00011690"/>
    </source>
</evidence>
<evidence type="ECO:0000259" key="11">
    <source>
        <dbReference type="Pfam" id="PF21478"/>
    </source>
</evidence>
<dbReference type="Gene3D" id="3.40.640.10">
    <property type="entry name" value="Type I PLP-dependent aspartate aminotransferase-like (Major domain)"/>
    <property type="match status" value="2"/>
</dbReference>
<dbReference type="HAMAP" id="MF_00711">
    <property type="entry name" value="GcvP"/>
    <property type="match status" value="1"/>
</dbReference>
<reference evidence="12 13" key="1">
    <citation type="submission" date="2018-01" db="EMBL/GenBank/DDBJ databases">
        <title>Draft genome sequence of Nonomuraea sp. KC333.</title>
        <authorList>
            <person name="Sahin N."/>
            <person name="Saygin H."/>
            <person name="Ay H."/>
        </authorList>
    </citation>
    <scope>NUCLEOTIDE SEQUENCE [LARGE SCALE GENOMIC DNA]</scope>
    <source>
        <strain evidence="12 13">KC333</strain>
    </source>
</reference>
<dbReference type="InterPro" id="IPR015421">
    <property type="entry name" value="PyrdxlP-dep_Trfase_major"/>
</dbReference>
<comment type="function">
    <text evidence="2 8">The glycine cleavage system catalyzes the degradation of glycine. The P protein binds the alpha-amino group of glycine through its pyridoxal phosphate cofactor; CO(2) is released and the remaining methylamine moiety is then transferred to the lipoamide cofactor of the H protein.</text>
</comment>
<evidence type="ECO:0000256" key="7">
    <source>
        <dbReference type="ARBA" id="ARBA00049026"/>
    </source>
</evidence>
<keyword evidence="13" id="KW-1185">Reference proteome</keyword>
<dbReference type="GO" id="GO:0005960">
    <property type="term" value="C:glycine cleavage complex"/>
    <property type="evidence" value="ECO:0007669"/>
    <property type="project" value="TreeGrafter"/>
</dbReference>
<dbReference type="GO" id="GO:0005829">
    <property type="term" value="C:cytosol"/>
    <property type="evidence" value="ECO:0007669"/>
    <property type="project" value="TreeGrafter"/>
</dbReference>
<feature type="domain" description="Glycine dehydrogenase C-terminal" evidence="11">
    <location>
        <begin position="767"/>
        <end position="888"/>
    </location>
</feature>
<dbReference type="GO" id="GO:0016594">
    <property type="term" value="F:glycine binding"/>
    <property type="evidence" value="ECO:0007669"/>
    <property type="project" value="TreeGrafter"/>
</dbReference>
<dbReference type="InterPro" id="IPR003437">
    <property type="entry name" value="GcvP"/>
</dbReference>
<dbReference type="Pfam" id="PF21478">
    <property type="entry name" value="GcvP2_C"/>
    <property type="match status" value="1"/>
</dbReference>
<dbReference type="SUPFAM" id="SSF53383">
    <property type="entry name" value="PLP-dependent transferases"/>
    <property type="match status" value="2"/>
</dbReference>
<dbReference type="NCBIfam" id="TIGR00461">
    <property type="entry name" value="gcvP"/>
    <property type="match status" value="1"/>
</dbReference>
<evidence type="ECO:0000256" key="5">
    <source>
        <dbReference type="ARBA" id="ARBA00022898"/>
    </source>
</evidence>
<dbReference type="GO" id="GO:0019464">
    <property type="term" value="P:glycine decarboxylation via glycine cleavage system"/>
    <property type="evidence" value="ECO:0007669"/>
    <property type="project" value="UniProtKB-UniRule"/>
</dbReference>
<feature type="modified residue" description="N6-(pyridoxal phosphate)lysine" evidence="8 9">
    <location>
        <position position="698"/>
    </location>
</feature>
<sequence>MTDLTAPPFSSRHIGPSESEQQRMLEAVGFESVADLVAVAVPEAIRAKDSLKLPAAIGEAEAIAELRALAGRNRVLTSMIGLGYYDTVTPAVIRRNLLENPGWYTAYTPYQPEISQGRLEALLNFQTVVSDLTGLPVAGASLLDEGTAAAEAMTLARRAGKSKSSVFVVDADALPQTKAVLATRAEPLGITLVEHSLDGELPECFGVLVQYPGASGRVRDFRAVAAAAHEAGALVVAAADLLALTLVAAPGELGADIAIGSSQRFGVSFGFGGPHAAYMSVREGLQRQLPGRLVGVSVDADGGPAYRLALQTREQHIRREKATSNICTAQVLLAVIAGMYAVYHGPEGLRRIAHRVHRYAVVLAGGLRRAGVEVVHDEFFDTVLARVPGRAAEVVAAAAERGVNLWQADADHVSVACDEKTGAAEIAKVWAAFGVPAADVNIDGDIEGASDALPHTLVRESDYLTHPVFHQHRSETAMLRYLRKLQDKDIALDRSMIPLGSCTMKLNATTEMEPITWPEFAAIHPYAPEEQAEGYRELIGTLEGWLAEVTGYDAVSIQPNAGSQGEFAGLLAIRAYHRANGQGERDVCLIPSSAHGTNAASAVMAGMRVVVVACDENGNVDLADLDAKIAKHRDALAAIMVTYPSTHGVYEETVTEICEKVHEAGGQVYVDGANLNALVGLAKPGAFGADVSHLNLHKTFCIPHGGGGPGVGPVAVRAHLADYLPGHPLRDGSPVGPVSAAPYGSAGILPISWAYVRMMGGEGLKAATEQAILSANYLARRLAPHYPVLYTGRGGLVAHECIIDLRQITKETGVTVDDVAKRLIDYGFHAPTMSFPVAGTLMIEPTESEDLGELDRFVDAMIAIRGEIAKVASGDYDKADNPLRNAPHTAAAVTADEWPHPYTRSEAAYPVPSLRDGKYWVPVRRIDQAYGDRNLVCSCPPLEAYED</sequence>
<dbReference type="AlphaFoldDB" id="A0A2W2F0Q2"/>
<evidence type="ECO:0000256" key="8">
    <source>
        <dbReference type="HAMAP-Rule" id="MF_00711"/>
    </source>
</evidence>
<accession>A0A2W2F0Q2</accession>
<dbReference type="OrthoDB" id="9801272at2"/>
<evidence type="ECO:0000256" key="2">
    <source>
        <dbReference type="ARBA" id="ARBA00003788"/>
    </source>
</evidence>
<keyword evidence="6 8" id="KW-0560">Oxidoreductase</keyword>
<dbReference type="Proteomes" id="UP000249304">
    <property type="component" value="Unassembled WGS sequence"/>
</dbReference>
<dbReference type="FunFam" id="3.40.640.10:FF:000005">
    <property type="entry name" value="Glycine dehydrogenase (decarboxylating), mitochondrial"/>
    <property type="match status" value="1"/>
</dbReference>
<dbReference type="InterPro" id="IPR049316">
    <property type="entry name" value="GDC-P_C"/>
</dbReference>
<evidence type="ECO:0000256" key="3">
    <source>
        <dbReference type="ARBA" id="ARBA00010756"/>
    </source>
</evidence>
<dbReference type="InterPro" id="IPR015424">
    <property type="entry name" value="PyrdxlP-dep_Trfase"/>
</dbReference>
<comment type="catalytic activity">
    <reaction evidence="7 8">
        <text>N(6)-[(R)-lipoyl]-L-lysyl-[glycine-cleavage complex H protein] + glycine + H(+) = N(6)-[(R)-S(8)-aminomethyldihydrolipoyl]-L-lysyl-[glycine-cleavage complex H protein] + CO2</text>
        <dbReference type="Rhea" id="RHEA:24304"/>
        <dbReference type="Rhea" id="RHEA-COMP:10494"/>
        <dbReference type="Rhea" id="RHEA-COMP:10495"/>
        <dbReference type="ChEBI" id="CHEBI:15378"/>
        <dbReference type="ChEBI" id="CHEBI:16526"/>
        <dbReference type="ChEBI" id="CHEBI:57305"/>
        <dbReference type="ChEBI" id="CHEBI:83099"/>
        <dbReference type="ChEBI" id="CHEBI:83143"/>
        <dbReference type="EC" id="1.4.4.2"/>
    </reaction>
</comment>
<name>A0A2W2F0Q2_9ACTN</name>
<comment type="subunit">
    <text evidence="4 8">The glycine cleavage system is composed of four proteins: P, T, L and H.</text>
</comment>
<comment type="similarity">
    <text evidence="3 8">Belongs to the GcvP family.</text>
</comment>
<proteinExistence type="inferred from homology"/>
<comment type="cofactor">
    <cofactor evidence="1 8 9">
        <name>pyridoxal 5'-phosphate</name>
        <dbReference type="ChEBI" id="CHEBI:597326"/>
    </cofactor>
</comment>
<dbReference type="FunFam" id="3.90.1150.10:FF:000007">
    <property type="entry name" value="Glycine dehydrogenase (decarboxylating), mitochondrial"/>
    <property type="match status" value="1"/>
</dbReference>
<feature type="domain" description="Glycine cleavage system P-protein N-terminal" evidence="10">
    <location>
        <begin position="469"/>
        <end position="726"/>
    </location>
</feature>
<dbReference type="EMBL" id="POUD01000006">
    <property type="protein sequence ID" value="PZG22819.1"/>
    <property type="molecule type" value="Genomic_DNA"/>
</dbReference>
<evidence type="ECO:0000313" key="12">
    <source>
        <dbReference type="EMBL" id="PZG22819.1"/>
    </source>
</evidence>
<dbReference type="InterPro" id="IPR049315">
    <property type="entry name" value="GDC-P_N"/>
</dbReference>
<dbReference type="PANTHER" id="PTHR11773">
    <property type="entry name" value="GLYCINE DEHYDROGENASE, DECARBOXYLATING"/>
    <property type="match status" value="1"/>
</dbReference>
<dbReference type="NCBIfam" id="NF003346">
    <property type="entry name" value="PRK04366.1"/>
    <property type="match status" value="1"/>
</dbReference>
<dbReference type="PANTHER" id="PTHR11773:SF1">
    <property type="entry name" value="GLYCINE DEHYDROGENASE (DECARBOXYLATING), MITOCHONDRIAL"/>
    <property type="match status" value="1"/>
</dbReference>
<dbReference type="CDD" id="cd00613">
    <property type="entry name" value="GDC-P"/>
    <property type="match status" value="1"/>
</dbReference>
<dbReference type="FunFam" id="3.40.640.10:FF:000007">
    <property type="entry name" value="glycine dehydrogenase (Decarboxylating), mitochondrial"/>
    <property type="match status" value="1"/>
</dbReference>
<dbReference type="RefSeq" id="WP_111175688.1">
    <property type="nucleotide sequence ID" value="NZ_POUD01000006.1"/>
</dbReference>
<dbReference type="GO" id="GO:0030170">
    <property type="term" value="F:pyridoxal phosphate binding"/>
    <property type="evidence" value="ECO:0007669"/>
    <property type="project" value="TreeGrafter"/>
</dbReference>
<evidence type="ECO:0000256" key="6">
    <source>
        <dbReference type="ARBA" id="ARBA00023002"/>
    </source>
</evidence>
<comment type="caution">
    <text evidence="12">The sequence shown here is derived from an EMBL/GenBank/DDBJ whole genome shotgun (WGS) entry which is preliminary data.</text>
</comment>